<feature type="non-terminal residue" evidence="1">
    <location>
        <position position="1"/>
    </location>
</feature>
<accession>A0A0F9EIE9</accession>
<sequence>IGLGIRMPAPHKHLNLQVVGQPGIRKLRMIRNKKNKLAEYNRRINGR</sequence>
<comment type="caution">
    <text evidence="1">The sequence shown here is derived from an EMBL/GenBank/DDBJ whole genome shotgun (WGS) entry which is preliminary data.</text>
</comment>
<protein>
    <submittedName>
        <fullName evidence="1">Uncharacterized protein</fullName>
    </submittedName>
</protein>
<dbReference type="AlphaFoldDB" id="A0A0F9EIE9"/>
<proteinExistence type="predicted"/>
<organism evidence="1">
    <name type="scientific">marine sediment metagenome</name>
    <dbReference type="NCBI Taxonomy" id="412755"/>
    <lineage>
        <taxon>unclassified sequences</taxon>
        <taxon>metagenomes</taxon>
        <taxon>ecological metagenomes</taxon>
    </lineage>
</organism>
<dbReference type="EMBL" id="LAZR01034671">
    <property type="protein sequence ID" value="KKL44685.1"/>
    <property type="molecule type" value="Genomic_DNA"/>
</dbReference>
<evidence type="ECO:0000313" key="1">
    <source>
        <dbReference type="EMBL" id="KKL44685.1"/>
    </source>
</evidence>
<reference evidence="1" key="1">
    <citation type="journal article" date="2015" name="Nature">
        <title>Complex archaea that bridge the gap between prokaryotes and eukaryotes.</title>
        <authorList>
            <person name="Spang A."/>
            <person name="Saw J.H."/>
            <person name="Jorgensen S.L."/>
            <person name="Zaremba-Niedzwiedzka K."/>
            <person name="Martijn J."/>
            <person name="Lind A.E."/>
            <person name="van Eijk R."/>
            <person name="Schleper C."/>
            <person name="Guy L."/>
            <person name="Ettema T.J."/>
        </authorList>
    </citation>
    <scope>NUCLEOTIDE SEQUENCE</scope>
</reference>
<gene>
    <name evidence="1" type="ORF">LCGC14_2363250</name>
</gene>
<name>A0A0F9EIE9_9ZZZZ</name>